<dbReference type="Proteomes" id="UP000029981">
    <property type="component" value="Chromosome 1"/>
</dbReference>
<feature type="compositionally biased region" description="Low complexity" evidence="1">
    <location>
        <begin position="54"/>
        <end position="71"/>
    </location>
</feature>
<dbReference type="OrthoDB" id="1408296at2759"/>
<dbReference type="PANTHER" id="PTHR34222:SF100">
    <property type="entry name" value="CCHC-TYPE DOMAIN-CONTAINING PROTEIN"/>
    <property type="match status" value="1"/>
</dbReference>
<dbReference type="Gramene" id="KGN64485">
    <property type="protein sequence ID" value="KGN64485"/>
    <property type="gene ID" value="Csa_1G058680"/>
</dbReference>
<feature type="region of interest" description="Disordered" evidence="1">
    <location>
        <begin position="1"/>
        <end position="173"/>
    </location>
</feature>
<reference evidence="2 3" key="3">
    <citation type="journal article" date="2010" name="BMC Genomics">
        <title>Transcriptome sequencing and comparative analysis of cucumber flowers with different sex types.</title>
        <authorList>
            <person name="Guo S."/>
            <person name="Zheng Y."/>
            <person name="Joung J.G."/>
            <person name="Liu S."/>
            <person name="Zhang Z."/>
            <person name="Crasta O.R."/>
            <person name="Sobral B.W."/>
            <person name="Xu Y."/>
            <person name="Huang S."/>
            <person name="Fei Z."/>
        </authorList>
    </citation>
    <scope>NUCLEOTIDE SEQUENCE [LARGE SCALE GENOMIC DNA]</scope>
    <source>
        <strain evidence="3">cv. 9930</strain>
    </source>
</reference>
<proteinExistence type="predicted"/>
<reference evidence="2 3" key="2">
    <citation type="journal article" date="2009" name="PLoS ONE">
        <title>An integrated genetic and cytogenetic map of the cucumber genome.</title>
        <authorList>
            <person name="Ren Y."/>
            <person name="Zhang Z."/>
            <person name="Liu J."/>
            <person name="Staub J.E."/>
            <person name="Han Y."/>
            <person name="Cheng Z."/>
            <person name="Li X."/>
            <person name="Lu J."/>
            <person name="Miao H."/>
            <person name="Kang H."/>
            <person name="Xie B."/>
            <person name="Gu X."/>
            <person name="Wang X."/>
            <person name="Du Y."/>
            <person name="Jin W."/>
            <person name="Huang S."/>
        </authorList>
    </citation>
    <scope>NUCLEOTIDE SEQUENCE [LARGE SCALE GENOMIC DNA]</scope>
    <source>
        <strain evidence="3">cv. 9930</strain>
    </source>
</reference>
<feature type="compositionally biased region" description="Polar residues" evidence="1">
    <location>
        <begin position="113"/>
        <end position="123"/>
    </location>
</feature>
<dbReference type="KEGG" id="csv:101218972"/>
<dbReference type="AlphaFoldDB" id="A0A0A0LRE6"/>
<reference evidence="2 3" key="4">
    <citation type="journal article" date="2011" name="BMC Genomics">
        <title>RNA-Seq improves annotation of protein-coding genes in the cucumber genome.</title>
        <authorList>
            <person name="Li Z."/>
            <person name="Zhang Z."/>
            <person name="Yan P."/>
            <person name="Huang S."/>
            <person name="Fei Z."/>
            <person name="Lin K."/>
        </authorList>
    </citation>
    <scope>NUCLEOTIDE SEQUENCE [LARGE SCALE GENOMIC DNA]</scope>
    <source>
        <strain evidence="3">cv. 9930</strain>
    </source>
</reference>
<evidence type="ECO:0000313" key="2">
    <source>
        <dbReference type="EMBL" id="KGN64485.1"/>
    </source>
</evidence>
<organism evidence="2 3">
    <name type="scientific">Cucumis sativus</name>
    <name type="common">Cucumber</name>
    <dbReference type="NCBI Taxonomy" id="3659"/>
    <lineage>
        <taxon>Eukaryota</taxon>
        <taxon>Viridiplantae</taxon>
        <taxon>Streptophyta</taxon>
        <taxon>Embryophyta</taxon>
        <taxon>Tracheophyta</taxon>
        <taxon>Spermatophyta</taxon>
        <taxon>Magnoliopsida</taxon>
        <taxon>eudicotyledons</taxon>
        <taxon>Gunneridae</taxon>
        <taxon>Pentapetalae</taxon>
        <taxon>rosids</taxon>
        <taxon>fabids</taxon>
        <taxon>Cucurbitales</taxon>
        <taxon>Cucurbitaceae</taxon>
        <taxon>Benincaseae</taxon>
        <taxon>Cucumis</taxon>
    </lineage>
</organism>
<sequence length="356" mass="39307">MDERGIMGPKRSQFSPKPNRKPIDPEAKKSAKKNPKKDPNFPSSSKPKPQAAATNPNSNGNKTNPNSETPSSAPPPPPTPISTPKAKSQPPTPSSDHHPPLPHNLSPPRRSKSQPATPSSASKINFVRRIDNDNSTKAFPKTSPTSGSDHRQKHVKTTADPHSPGYSDSSHDIGDRLLQRLSSEGKDLDDILKGNTIDDLMGSNNRKEESSSRNVSSLAILQIYQKIASHRQGNLSVERYFKKLKKLWNDIGIYSSESVEGIAFWSELTERDKVIQFFIGLNDYYSIICSQILVNQPFPTVEEAYSEIIREEKRRELFVALGTVAAQVIQSSYQNGSSNNGDNKNLGIDQEIDTSI</sequence>
<name>A0A0A0LRE6_CUCSA</name>
<evidence type="ECO:0000256" key="1">
    <source>
        <dbReference type="SAM" id="MobiDB-lite"/>
    </source>
</evidence>
<feature type="compositionally biased region" description="Pro residues" evidence="1">
    <location>
        <begin position="72"/>
        <end position="81"/>
    </location>
</feature>
<dbReference type="EMBL" id="CM002922">
    <property type="protein sequence ID" value="KGN64485.1"/>
    <property type="molecule type" value="Genomic_DNA"/>
</dbReference>
<accession>A0A0A0LRE6</accession>
<gene>
    <name evidence="2" type="ORF">Csa_1G058680</name>
</gene>
<evidence type="ECO:0000313" key="3">
    <source>
        <dbReference type="Proteomes" id="UP000029981"/>
    </source>
</evidence>
<dbReference type="PANTHER" id="PTHR34222">
    <property type="entry name" value="GAG_PRE-INTEGRS DOMAIN-CONTAINING PROTEIN"/>
    <property type="match status" value="1"/>
</dbReference>
<keyword evidence="3" id="KW-1185">Reference proteome</keyword>
<reference evidence="2 3" key="1">
    <citation type="journal article" date="2009" name="Nat. Genet.">
        <title>The genome of the cucumber, Cucumis sativus L.</title>
        <authorList>
            <person name="Huang S."/>
            <person name="Li R."/>
            <person name="Zhang Z."/>
            <person name="Li L."/>
            <person name="Gu X."/>
            <person name="Fan W."/>
            <person name="Lucas W.J."/>
            <person name="Wang X."/>
            <person name="Xie B."/>
            <person name="Ni P."/>
            <person name="Ren Y."/>
            <person name="Zhu H."/>
            <person name="Li J."/>
            <person name="Lin K."/>
            <person name="Jin W."/>
            <person name="Fei Z."/>
            <person name="Li G."/>
            <person name="Staub J."/>
            <person name="Kilian A."/>
            <person name="van der Vossen E.A."/>
            <person name="Wu Y."/>
            <person name="Guo J."/>
            <person name="He J."/>
            <person name="Jia Z."/>
            <person name="Ren Y."/>
            <person name="Tian G."/>
            <person name="Lu Y."/>
            <person name="Ruan J."/>
            <person name="Qian W."/>
            <person name="Wang M."/>
            <person name="Huang Q."/>
            <person name="Li B."/>
            <person name="Xuan Z."/>
            <person name="Cao J."/>
            <person name="Asan"/>
            <person name="Wu Z."/>
            <person name="Zhang J."/>
            <person name="Cai Q."/>
            <person name="Bai Y."/>
            <person name="Zhao B."/>
            <person name="Han Y."/>
            <person name="Li Y."/>
            <person name="Li X."/>
            <person name="Wang S."/>
            <person name="Shi Q."/>
            <person name="Liu S."/>
            <person name="Cho W.K."/>
            <person name="Kim J.Y."/>
            <person name="Xu Y."/>
            <person name="Heller-Uszynska K."/>
            <person name="Miao H."/>
            <person name="Cheng Z."/>
            <person name="Zhang S."/>
            <person name="Wu J."/>
            <person name="Yang Y."/>
            <person name="Kang H."/>
            <person name="Li M."/>
            <person name="Liang H."/>
            <person name="Ren X."/>
            <person name="Shi Z."/>
            <person name="Wen M."/>
            <person name="Jian M."/>
            <person name="Yang H."/>
            <person name="Zhang G."/>
            <person name="Yang Z."/>
            <person name="Chen R."/>
            <person name="Liu S."/>
            <person name="Li J."/>
            <person name="Ma L."/>
            <person name="Liu H."/>
            <person name="Zhou Y."/>
            <person name="Zhao J."/>
            <person name="Fang X."/>
            <person name="Li G."/>
            <person name="Fang L."/>
            <person name="Li Y."/>
            <person name="Liu D."/>
            <person name="Zheng H."/>
            <person name="Zhang Y."/>
            <person name="Qin N."/>
            <person name="Li Z."/>
            <person name="Yang G."/>
            <person name="Yang S."/>
            <person name="Bolund L."/>
            <person name="Kristiansen K."/>
            <person name="Zheng H."/>
            <person name="Li S."/>
            <person name="Zhang X."/>
            <person name="Yang H."/>
            <person name="Wang J."/>
            <person name="Sun R."/>
            <person name="Zhang B."/>
            <person name="Jiang S."/>
            <person name="Wang J."/>
            <person name="Du Y."/>
            <person name="Li S."/>
        </authorList>
    </citation>
    <scope>NUCLEOTIDE SEQUENCE [LARGE SCALE GENOMIC DNA]</scope>
    <source>
        <strain evidence="3">cv. 9930</strain>
    </source>
</reference>
<dbReference type="STRING" id="3659.A0A0A0LRE6"/>
<feature type="region of interest" description="Disordered" evidence="1">
    <location>
        <begin position="335"/>
        <end position="356"/>
    </location>
</feature>
<feature type="compositionally biased region" description="Polar residues" evidence="1">
    <location>
        <begin position="135"/>
        <end position="147"/>
    </location>
</feature>
<protein>
    <submittedName>
        <fullName evidence="2">Uncharacterized protein</fullName>
    </submittedName>
</protein>